<evidence type="ECO:0000313" key="8">
    <source>
        <dbReference type="EMBL" id="WYY00041.1"/>
    </source>
</evidence>
<dbReference type="KEGG" id="omr:OXIME_000594"/>
<dbReference type="EMBL" id="CP133772">
    <property type="protein sequence ID" value="WYY00041.1"/>
    <property type="molecule type" value="Genomic_DNA"/>
</dbReference>
<dbReference type="InterPro" id="IPR020103">
    <property type="entry name" value="PsdUridine_synth_cat_dom_sf"/>
</dbReference>
<evidence type="ECO:0000313" key="9">
    <source>
        <dbReference type="Proteomes" id="UP001451606"/>
    </source>
</evidence>
<evidence type="ECO:0000256" key="6">
    <source>
        <dbReference type="RuleBase" id="RU003792"/>
    </source>
</evidence>
<dbReference type="GeneID" id="95967323"/>
<feature type="active site" description="Nucleophile" evidence="4">
    <location>
        <position position="55"/>
    </location>
</feature>
<accession>A0AAX4NEY1</accession>
<dbReference type="GO" id="GO:0160147">
    <property type="term" value="F:tRNA pseudouridine(38-40) synthase activity"/>
    <property type="evidence" value="ECO:0007669"/>
    <property type="project" value="UniProtKB-EC"/>
</dbReference>
<evidence type="ECO:0000256" key="2">
    <source>
        <dbReference type="ARBA" id="ARBA00022694"/>
    </source>
</evidence>
<proteinExistence type="inferred from homology"/>
<dbReference type="GO" id="GO:0003723">
    <property type="term" value="F:RNA binding"/>
    <property type="evidence" value="ECO:0007669"/>
    <property type="project" value="InterPro"/>
</dbReference>
<keyword evidence="3 6" id="KW-0413">Isomerase</keyword>
<sequence>MENHLNKYFIKFSYIGFMFSGFQRGNGDNSIEDSIIRCLERNGMDGEIHSAARTDRGVSAVGNVFSMEADKPIEKIMGILNAGVKNCVFHSFANVTKGANPRHNKMKHYRYFLPWIDDHIAFDRFIMKFKGEHDFSGFCRRDHRNPVRTISEIRSTWENGYGFIDFYGRSFVWNQIRSIVGFSMKHFTEQDYNPFTNGVVNSYIAPAENLVLIDITYEGIKFRRVPIRSKEKYVSRLWERQFADFHAIDSILRLQDQDNGI</sequence>
<keyword evidence="9" id="KW-1185">Reference proteome</keyword>
<evidence type="ECO:0000256" key="5">
    <source>
        <dbReference type="PIRSR" id="PIRSR001430-2"/>
    </source>
</evidence>
<gene>
    <name evidence="8" type="ORF">OXIME_000594</name>
</gene>
<dbReference type="RefSeq" id="WP_393971995.1">
    <property type="nucleotide sequence ID" value="NZ_CP133772.1"/>
</dbReference>
<dbReference type="InterPro" id="IPR020095">
    <property type="entry name" value="PsdUridine_synth_TruA_C"/>
</dbReference>
<evidence type="ECO:0000256" key="4">
    <source>
        <dbReference type="PIRSR" id="PIRSR001430-1"/>
    </source>
</evidence>
<evidence type="ECO:0000256" key="1">
    <source>
        <dbReference type="ARBA" id="ARBA00009375"/>
    </source>
</evidence>
<dbReference type="Gene3D" id="3.30.70.660">
    <property type="entry name" value="Pseudouridine synthase I, catalytic domain, C-terminal subdomain"/>
    <property type="match status" value="1"/>
</dbReference>
<dbReference type="Pfam" id="PF01416">
    <property type="entry name" value="PseudoU_synth_1"/>
    <property type="match status" value="1"/>
</dbReference>
<name>A0AAX4NEY1_9ARCH</name>
<organism evidence="8 9">
    <name type="scientific">Oxyplasma meridianum</name>
    <dbReference type="NCBI Taxonomy" id="3073602"/>
    <lineage>
        <taxon>Archaea</taxon>
        <taxon>Methanobacteriati</taxon>
        <taxon>Thermoplasmatota</taxon>
        <taxon>Thermoplasmata</taxon>
        <taxon>Thermoplasmatales</taxon>
        <taxon>Thermoplasmataceae</taxon>
        <taxon>Oxyplasma</taxon>
    </lineage>
</organism>
<reference evidence="8 9" key="1">
    <citation type="submission" date="2023-09" db="EMBL/GenBank/DDBJ databases">
        <authorList>
            <person name="Golyshina O.V."/>
            <person name="Lunev E.A."/>
            <person name="Bargiela R."/>
            <person name="Gaines M.C."/>
            <person name="Daum B."/>
            <person name="Bale N.J."/>
            <person name="Koenen M."/>
            <person name="Sinninghe Damst J.S."/>
            <person name="Yakimov M."/>
            <person name="Golyshin P.N."/>
        </authorList>
    </citation>
    <scope>NUCLEOTIDE SEQUENCE [LARGE SCALE GENOMIC DNA]</scope>
    <source>
        <strain evidence="8 9">M1</strain>
    </source>
</reference>
<comment type="similarity">
    <text evidence="1 6">Belongs to the tRNA pseudouridine synthase TruA family.</text>
</comment>
<dbReference type="EC" id="5.4.99.12" evidence="6"/>
<evidence type="ECO:0000259" key="7">
    <source>
        <dbReference type="Pfam" id="PF01416"/>
    </source>
</evidence>
<dbReference type="Proteomes" id="UP001451606">
    <property type="component" value="Chromosome"/>
</dbReference>
<dbReference type="SUPFAM" id="SSF55120">
    <property type="entry name" value="Pseudouridine synthase"/>
    <property type="match status" value="1"/>
</dbReference>
<dbReference type="InterPro" id="IPR020097">
    <property type="entry name" value="PsdUridine_synth_TruA_a/b_dom"/>
</dbReference>
<keyword evidence="2 6" id="KW-0819">tRNA processing</keyword>
<dbReference type="PANTHER" id="PTHR11142:SF0">
    <property type="entry name" value="TRNA PSEUDOURIDINE SYNTHASE-LIKE 1"/>
    <property type="match status" value="1"/>
</dbReference>
<dbReference type="AlphaFoldDB" id="A0AAX4NEY1"/>
<evidence type="ECO:0000256" key="3">
    <source>
        <dbReference type="ARBA" id="ARBA00023235"/>
    </source>
</evidence>
<dbReference type="PIRSF" id="PIRSF001430">
    <property type="entry name" value="tRNA_psdUrid_synth"/>
    <property type="match status" value="1"/>
</dbReference>
<feature type="binding site" evidence="5">
    <location>
        <position position="109"/>
    </location>
    <ligand>
        <name>substrate</name>
    </ligand>
</feature>
<dbReference type="GO" id="GO:0031119">
    <property type="term" value="P:tRNA pseudouridine synthesis"/>
    <property type="evidence" value="ECO:0007669"/>
    <property type="project" value="TreeGrafter"/>
</dbReference>
<dbReference type="PANTHER" id="PTHR11142">
    <property type="entry name" value="PSEUDOURIDYLATE SYNTHASE"/>
    <property type="match status" value="1"/>
</dbReference>
<feature type="domain" description="Pseudouridine synthase I TruA alpha/beta" evidence="7">
    <location>
        <begin position="127"/>
        <end position="194"/>
    </location>
</feature>
<comment type="catalytic activity">
    <reaction evidence="6">
        <text>uridine(38/39/40) in tRNA = pseudouridine(38/39/40) in tRNA</text>
        <dbReference type="Rhea" id="RHEA:22376"/>
        <dbReference type="Rhea" id="RHEA-COMP:10085"/>
        <dbReference type="Rhea" id="RHEA-COMP:10087"/>
        <dbReference type="ChEBI" id="CHEBI:65314"/>
        <dbReference type="ChEBI" id="CHEBI:65315"/>
        <dbReference type="EC" id="5.4.99.12"/>
    </reaction>
</comment>
<dbReference type="InterPro" id="IPR001406">
    <property type="entry name" value="PsdUridine_synth_TruA"/>
</dbReference>
<protein>
    <recommendedName>
        <fullName evidence="6">tRNA pseudouridine synthase</fullName>
        <ecNumber evidence="6">5.4.99.12</ecNumber>
    </recommendedName>
</protein>